<feature type="transmembrane region" description="Helical" evidence="7">
    <location>
        <begin position="104"/>
        <end position="128"/>
    </location>
</feature>
<keyword evidence="4 7" id="KW-1133">Transmembrane helix</keyword>
<sequence length="361" mass="40442">MFNVSGTRNLTALSSNSTSSFDSPLKINWTFIPIFLTILTPPTIVLNTTVLLILLTTRSLRTVFNVYIINLLLSDFGVTVSVYSLDIINFLYPRWVLDDQACTAYLYLQSIFHASTLNAHALLGVNRIWAVYFPLHYRQHQIGSMKKAISICIVTFIVINAFVIPGIARDALYFRVPLNFLPCFVNNAAQPVWARIQQALVYDLPLAFLVATIPLVWYKRWGRIRNRNRVTIHSRAPVNAGHLQSSDKPRAGKMIPSSIAEGSVDTGNAGNLRQAHGEKSSFNVWLTLTVSTLICWTPLLVYFNMAIAGQQAPTQLFQLGVVLYSLTVLVDPFLFIVIIPDVKARLRSLFSGLQRTCGHQT</sequence>
<dbReference type="InterPro" id="IPR017452">
    <property type="entry name" value="GPCR_Rhodpsn_7TM"/>
</dbReference>
<keyword evidence="10" id="KW-1185">Reference proteome</keyword>
<dbReference type="GO" id="GO:0004930">
    <property type="term" value="F:G protein-coupled receptor activity"/>
    <property type="evidence" value="ECO:0007669"/>
    <property type="project" value="InterPro"/>
</dbReference>
<dbReference type="PROSITE" id="PS50262">
    <property type="entry name" value="G_PROTEIN_RECEP_F1_2"/>
    <property type="match status" value="1"/>
</dbReference>
<feature type="transmembrane region" description="Helical" evidence="7">
    <location>
        <begin position="31"/>
        <end position="55"/>
    </location>
</feature>
<feature type="transmembrane region" description="Helical" evidence="7">
    <location>
        <begin position="282"/>
        <end position="303"/>
    </location>
</feature>
<evidence type="ECO:0000256" key="3">
    <source>
        <dbReference type="ARBA" id="ARBA00022692"/>
    </source>
</evidence>
<evidence type="ECO:0000259" key="8">
    <source>
        <dbReference type="PROSITE" id="PS50262"/>
    </source>
</evidence>
<dbReference type="PANTHER" id="PTHR24241">
    <property type="entry name" value="NEUROPEPTIDE RECEPTOR-RELATED G-PROTEIN COUPLED RECEPTOR"/>
    <property type="match status" value="1"/>
</dbReference>
<organism evidence="9 10">
    <name type="scientific">Ramazzottius varieornatus</name>
    <name type="common">Water bear</name>
    <name type="synonym">Tardigrade</name>
    <dbReference type="NCBI Taxonomy" id="947166"/>
    <lineage>
        <taxon>Eukaryota</taxon>
        <taxon>Metazoa</taxon>
        <taxon>Ecdysozoa</taxon>
        <taxon>Tardigrada</taxon>
        <taxon>Eutardigrada</taxon>
        <taxon>Parachela</taxon>
        <taxon>Hypsibioidea</taxon>
        <taxon>Ramazzottiidae</taxon>
        <taxon>Ramazzottius</taxon>
    </lineage>
</organism>
<dbReference type="GO" id="GO:0005886">
    <property type="term" value="C:plasma membrane"/>
    <property type="evidence" value="ECO:0007669"/>
    <property type="project" value="UniProtKB-SubCell"/>
</dbReference>
<evidence type="ECO:0000256" key="2">
    <source>
        <dbReference type="ARBA" id="ARBA00022475"/>
    </source>
</evidence>
<dbReference type="PANTHER" id="PTHR24241:SF76">
    <property type="entry name" value="NEUROPEPTIDE SIFAMIDE RECEPTOR"/>
    <property type="match status" value="1"/>
</dbReference>
<keyword evidence="3 7" id="KW-0812">Transmembrane</keyword>
<dbReference type="PRINTS" id="PR00237">
    <property type="entry name" value="GPCRRHODOPSN"/>
</dbReference>
<dbReference type="STRING" id="947166.A0A1D1UJ20"/>
<evidence type="ECO:0000256" key="5">
    <source>
        <dbReference type="ARBA" id="ARBA00023136"/>
    </source>
</evidence>
<evidence type="ECO:0000256" key="7">
    <source>
        <dbReference type="SAM" id="Phobius"/>
    </source>
</evidence>
<proteinExistence type="predicted"/>
<comment type="subcellular location">
    <subcellularLocation>
        <location evidence="1">Cell membrane</location>
        <topology evidence="1">Multi-pass membrane protein</topology>
    </subcellularLocation>
</comment>
<dbReference type="InterPro" id="IPR000276">
    <property type="entry name" value="GPCR_Rhodpsn"/>
</dbReference>
<protein>
    <recommendedName>
        <fullName evidence="8">G-protein coupled receptors family 1 profile domain-containing protein</fullName>
    </recommendedName>
</protein>
<dbReference type="Proteomes" id="UP000186922">
    <property type="component" value="Unassembled WGS sequence"/>
</dbReference>
<keyword evidence="2" id="KW-1003">Cell membrane</keyword>
<keyword evidence="6" id="KW-0675">Receptor</keyword>
<dbReference type="SUPFAM" id="SSF81321">
    <property type="entry name" value="Family A G protein-coupled receptor-like"/>
    <property type="match status" value="1"/>
</dbReference>
<feature type="domain" description="G-protein coupled receptors family 1 profile" evidence="8">
    <location>
        <begin position="46"/>
        <end position="335"/>
    </location>
</feature>
<dbReference type="CDD" id="cd00637">
    <property type="entry name" value="7tm_classA_rhodopsin-like"/>
    <property type="match status" value="1"/>
</dbReference>
<dbReference type="Pfam" id="PF00001">
    <property type="entry name" value="7tm_1"/>
    <property type="match status" value="1"/>
</dbReference>
<dbReference type="GO" id="GO:0042277">
    <property type="term" value="F:peptide binding"/>
    <property type="evidence" value="ECO:0007669"/>
    <property type="project" value="TreeGrafter"/>
</dbReference>
<dbReference type="OrthoDB" id="2101615at2759"/>
<dbReference type="GO" id="GO:0032870">
    <property type="term" value="P:cellular response to hormone stimulus"/>
    <property type="evidence" value="ECO:0007669"/>
    <property type="project" value="TreeGrafter"/>
</dbReference>
<evidence type="ECO:0000313" key="9">
    <source>
        <dbReference type="EMBL" id="GAU89719.1"/>
    </source>
</evidence>
<evidence type="ECO:0000256" key="1">
    <source>
        <dbReference type="ARBA" id="ARBA00004651"/>
    </source>
</evidence>
<reference evidence="9 10" key="1">
    <citation type="journal article" date="2016" name="Nat. Commun.">
        <title>Extremotolerant tardigrade genome and improved radiotolerance of human cultured cells by tardigrade-unique protein.</title>
        <authorList>
            <person name="Hashimoto T."/>
            <person name="Horikawa D.D."/>
            <person name="Saito Y."/>
            <person name="Kuwahara H."/>
            <person name="Kozuka-Hata H."/>
            <person name="Shin-I T."/>
            <person name="Minakuchi Y."/>
            <person name="Ohishi K."/>
            <person name="Motoyama A."/>
            <person name="Aizu T."/>
            <person name="Enomoto A."/>
            <person name="Kondo K."/>
            <person name="Tanaka S."/>
            <person name="Hara Y."/>
            <person name="Koshikawa S."/>
            <person name="Sagara H."/>
            <person name="Miura T."/>
            <person name="Yokobori S."/>
            <person name="Miyagawa K."/>
            <person name="Suzuki Y."/>
            <person name="Kubo T."/>
            <person name="Oyama M."/>
            <person name="Kohara Y."/>
            <person name="Fujiyama A."/>
            <person name="Arakawa K."/>
            <person name="Katayama T."/>
            <person name="Toyoda A."/>
            <person name="Kunieda T."/>
        </authorList>
    </citation>
    <scope>NUCLEOTIDE SEQUENCE [LARGE SCALE GENOMIC DNA]</scope>
    <source>
        <strain evidence="9 10">YOKOZUNA-1</strain>
    </source>
</reference>
<evidence type="ECO:0000256" key="6">
    <source>
        <dbReference type="ARBA" id="ARBA00023170"/>
    </source>
</evidence>
<evidence type="ECO:0000313" key="10">
    <source>
        <dbReference type="Proteomes" id="UP000186922"/>
    </source>
</evidence>
<keyword evidence="5 7" id="KW-0472">Membrane</keyword>
<feature type="transmembrane region" description="Helical" evidence="7">
    <location>
        <begin position="148"/>
        <end position="168"/>
    </location>
</feature>
<dbReference type="Gene3D" id="1.20.1070.10">
    <property type="entry name" value="Rhodopsin 7-helix transmembrane proteins"/>
    <property type="match status" value="1"/>
</dbReference>
<name>A0A1D1UJ20_RAMVA</name>
<accession>A0A1D1UJ20</accession>
<feature type="transmembrane region" description="Helical" evidence="7">
    <location>
        <begin position="67"/>
        <end position="92"/>
    </location>
</feature>
<comment type="caution">
    <text evidence="9">The sequence shown here is derived from an EMBL/GenBank/DDBJ whole genome shotgun (WGS) entry which is preliminary data.</text>
</comment>
<dbReference type="EMBL" id="BDGG01000001">
    <property type="protein sequence ID" value="GAU89719.1"/>
    <property type="molecule type" value="Genomic_DNA"/>
</dbReference>
<feature type="transmembrane region" description="Helical" evidence="7">
    <location>
        <begin position="315"/>
        <end position="339"/>
    </location>
</feature>
<evidence type="ECO:0000256" key="4">
    <source>
        <dbReference type="ARBA" id="ARBA00022989"/>
    </source>
</evidence>
<feature type="transmembrane region" description="Helical" evidence="7">
    <location>
        <begin position="199"/>
        <end position="218"/>
    </location>
</feature>
<gene>
    <name evidence="9" type="primary">RvY_02233-1</name>
    <name evidence="9" type="synonym">RvY_02233.1</name>
    <name evidence="9" type="ORF">RvY_02233</name>
</gene>
<dbReference type="AlphaFoldDB" id="A0A1D1UJ20"/>